<evidence type="ECO:0000313" key="3">
    <source>
        <dbReference type="Proteomes" id="UP000032702"/>
    </source>
</evidence>
<dbReference type="OrthoDB" id="5523938at2"/>
<keyword evidence="2" id="KW-0378">Hydrolase</keyword>
<dbReference type="Gene3D" id="2.60.120.380">
    <property type="match status" value="1"/>
</dbReference>
<dbReference type="EC" id="3.4.21.-" evidence="2"/>
<dbReference type="AlphaFoldDB" id="Q090Z0"/>
<keyword evidence="2" id="KW-0645">Protease</keyword>
<protein>
    <submittedName>
        <fullName evidence="2">Extracellular protease</fullName>
        <ecNumber evidence="2">3.4.21.-</ecNumber>
    </submittedName>
</protein>
<dbReference type="InterPro" id="IPR007280">
    <property type="entry name" value="Peptidase_C_arc/bac"/>
</dbReference>
<proteinExistence type="predicted"/>
<accession>Q090Z0</accession>
<comment type="caution">
    <text evidence="2">The sequence shown here is derived from an EMBL/GenBank/DDBJ whole genome shotgun (WGS) entry which is preliminary data.</text>
</comment>
<dbReference type="Proteomes" id="UP000032702">
    <property type="component" value="Unassembled WGS sequence"/>
</dbReference>
<dbReference type="GO" id="GO:0008233">
    <property type="term" value="F:peptidase activity"/>
    <property type="evidence" value="ECO:0007669"/>
    <property type="project" value="UniProtKB-KW"/>
</dbReference>
<name>Q090Z0_STIAD</name>
<evidence type="ECO:0000259" key="1">
    <source>
        <dbReference type="Pfam" id="PF04151"/>
    </source>
</evidence>
<dbReference type="RefSeq" id="WP_002614143.1">
    <property type="nucleotide sequence ID" value="NC_014623.1"/>
</dbReference>
<sequence>MLHTTWSVHAPLPSNPLALATTVTTGLNQLSRTVYEVDVPAGKKRLQVTATRAAGQSGQFKLYVRQGSAPAVPSAVDCTADSTTLPAVCSIVDPVADKAYVMVEAVSNVSSLSLRVDALTK</sequence>
<dbReference type="Pfam" id="PF04151">
    <property type="entry name" value="PPC"/>
    <property type="match status" value="1"/>
</dbReference>
<dbReference type="GO" id="GO:0006508">
    <property type="term" value="P:proteolysis"/>
    <property type="evidence" value="ECO:0007669"/>
    <property type="project" value="UniProtKB-KW"/>
</dbReference>
<reference evidence="2 3" key="1">
    <citation type="submission" date="2006-04" db="EMBL/GenBank/DDBJ databases">
        <authorList>
            <person name="Nierman W.C."/>
        </authorList>
    </citation>
    <scope>NUCLEOTIDE SEQUENCE [LARGE SCALE GENOMIC DNA]</scope>
    <source>
        <strain evidence="2 3">DW4/3-1</strain>
    </source>
</reference>
<evidence type="ECO:0000313" key="2">
    <source>
        <dbReference type="EMBL" id="EAU66291.1"/>
    </source>
</evidence>
<gene>
    <name evidence="2" type="ORF">STIAU_2546</name>
</gene>
<organism evidence="2 3">
    <name type="scientific">Stigmatella aurantiaca (strain DW4/3-1)</name>
    <dbReference type="NCBI Taxonomy" id="378806"/>
    <lineage>
        <taxon>Bacteria</taxon>
        <taxon>Pseudomonadati</taxon>
        <taxon>Myxococcota</taxon>
        <taxon>Myxococcia</taxon>
        <taxon>Myxococcales</taxon>
        <taxon>Cystobacterineae</taxon>
        <taxon>Archangiaceae</taxon>
        <taxon>Stigmatella</taxon>
    </lineage>
</organism>
<dbReference type="EMBL" id="AAMD01000059">
    <property type="protein sequence ID" value="EAU66291.1"/>
    <property type="molecule type" value="Genomic_DNA"/>
</dbReference>
<feature type="domain" description="Peptidase C-terminal archaeal/bacterial" evidence="1">
    <location>
        <begin position="33"/>
        <end position="104"/>
    </location>
</feature>